<feature type="domain" description="Aminotransferase class I/classII large" evidence="3">
    <location>
        <begin position="94"/>
        <end position="435"/>
    </location>
</feature>
<comment type="cofactor">
    <cofactor evidence="1">
        <name>pyridoxal 5'-phosphate</name>
        <dbReference type="ChEBI" id="CHEBI:597326"/>
    </cofactor>
</comment>
<organism evidence="4 5">
    <name type="scientific">Sneathiella chinensis</name>
    <dbReference type="NCBI Taxonomy" id="349750"/>
    <lineage>
        <taxon>Bacteria</taxon>
        <taxon>Pseudomonadati</taxon>
        <taxon>Pseudomonadota</taxon>
        <taxon>Alphaproteobacteria</taxon>
        <taxon>Sneathiellales</taxon>
        <taxon>Sneathiellaceae</taxon>
        <taxon>Sneathiella</taxon>
    </lineage>
</organism>
<dbReference type="InterPro" id="IPR015422">
    <property type="entry name" value="PyrdxlP-dep_Trfase_small"/>
</dbReference>
<gene>
    <name evidence="4" type="primary">wcbT</name>
    <name evidence="4" type="ORF">GCM10007924_09970</name>
</gene>
<dbReference type="Pfam" id="PF00155">
    <property type="entry name" value="Aminotran_1_2"/>
    <property type="match status" value="1"/>
</dbReference>
<dbReference type="PANTHER" id="PTHR13693:SF3">
    <property type="entry name" value="LD36009P"/>
    <property type="match status" value="1"/>
</dbReference>
<keyword evidence="2" id="KW-0808">Transferase</keyword>
<dbReference type="Gene3D" id="3.90.1150.10">
    <property type="entry name" value="Aspartate Aminotransferase, domain 1"/>
    <property type="match status" value="1"/>
</dbReference>
<dbReference type="Gene3D" id="3.40.640.10">
    <property type="entry name" value="Type I PLP-dependent aspartate aminotransferase-like (Major domain)"/>
    <property type="match status" value="1"/>
</dbReference>
<evidence type="ECO:0000256" key="1">
    <source>
        <dbReference type="ARBA" id="ARBA00001933"/>
    </source>
</evidence>
<dbReference type="InterPro" id="IPR050087">
    <property type="entry name" value="AON_synthase_class-II"/>
</dbReference>
<reference evidence="4" key="1">
    <citation type="journal article" date="2014" name="Int. J. Syst. Evol. Microbiol.">
        <title>Complete genome of a new Firmicutes species belonging to the dominant human colonic microbiota ('Ruminococcus bicirculans') reveals two chromosomes and a selective capacity to utilize plant glucans.</title>
        <authorList>
            <consortium name="NISC Comparative Sequencing Program"/>
            <person name="Wegmann U."/>
            <person name="Louis P."/>
            <person name="Goesmann A."/>
            <person name="Henrissat B."/>
            <person name="Duncan S.H."/>
            <person name="Flint H.J."/>
        </authorList>
    </citation>
    <scope>NUCLEOTIDE SEQUENCE</scope>
    <source>
        <strain evidence="4">NBRC 103408</strain>
    </source>
</reference>
<dbReference type="SUPFAM" id="SSF53383">
    <property type="entry name" value="PLP-dependent transferases"/>
    <property type="match status" value="1"/>
</dbReference>
<dbReference type="InterPro" id="IPR004839">
    <property type="entry name" value="Aminotransferase_I/II_large"/>
</dbReference>
<dbReference type="InterPro" id="IPR015421">
    <property type="entry name" value="PyrdxlP-dep_Trfase_major"/>
</dbReference>
<dbReference type="RefSeq" id="WP_206374320.1">
    <property type="nucleotide sequence ID" value="NZ_BSNF01000001.1"/>
</dbReference>
<keyword evidence="5" id="KW-1185">Reference proteome</keyword>
<proteinExistence type="predicted"/>
<reference evidence="4" key="2">
    <citation type="submission" date="2023-01" db="EMBL/GenBank/DDBJ databases">
        <title>Draft genome sequence of Sneathiella chinensis strain NBRC 103408.</title>
        <authorList>
            <person name="Sun Q."/>
            <person name="Mori K."/>
        </authorList>
    </citation>
    <scope>NUCLEOTIDE SEQUENCE</scope>
    <source>
        <strain evidence="4">NBRC 103408</strain>
    </source>
</reference>
<evidence type="ECO:0000259" key="3">
    <source>
        <dbReference type="Pfam" id="PF00155"/>
    </source>
</evidence>
<evidence type="ECO:0000256" key="2">
    <source>
        <dbReference type="ARBA" id="ARBA00022679"/>
    </source>
</evidence>
<dbReference type="EMBL" id="BSNF01000001">
    <property type="protein sequence ID" value="GLQ05776.1"/>
    <property type="molecule type" value="Genomic_DNA"/>
</dbReference>
<sequence>MSEKKTAPFGLSKEDKKSLLANLRARKKTVKSDDGQDVVNAVIPSTYYKFEEFPEYQKLHLHKVIAEKAKIENPFFRLQEGIANSTVTIGNHSLINFANYNYLGLNGHPEVSQAAHDAIDEYGTSVSASRIVAGERKIHLELERKLAEVYDVDDAVVMVSGYATNLTVIGNLLGSKDLILYDNFSHNSILQGTQLSSAKRRMFPHNDMNMLDQILKDIRHQYERCLIVVEGVYSMDGDAAPLDKLVEIKKRHKCLLMVDEAHGLGVLGATGRGSGEHFGVTGRDVDIWMGTLSKTSAGCGGYIAGSNALIEYLKFSAPGFVYSVGMPPPVAAAALASLNVMLREPERIKRFRDNANLFIRLAKEAGLNTGVSQGHAVVPIIIGNSVKAGQLSSRLFDAGVYAPPIIYPAVPEESARLRFFLSSEHTPDQIREAVQKTKECWDKLKS</sequence>
<dbReference type="InterPro" id="IPR015424">
    <property type="entry name" value="PyrdxlP-dep_Trfase"/>
</dbReference>
<name>A0ABQ5U255_9PROT</name>
<protein>
    <submittedName>
        <fullName evidence="4">Polyketide synthase</fullName>
    </submittedName>
</protein>
<accession>A0ABQ5U255</accession>
<dbReference type="Proteomes" id="UP001161409">
    <property type="component" value="Unassembled WGS sequence"/>
</dbReference>
<evidence type="ECO:0000313" key="5">
    <source>
        <dbReference type="Proteomes" id="UP001161409"/>
    </source>
</evidence>
<comment type="caution">
    <text evidence="4">The sequence shown here is derived from an EMBL/GenBank/DDBJ whole genome shotgun (WGS) entry which is preliminary data.</text>
</comment>
<dbReference type="CDD" id="cd06454">
    <property type="entry name" value="KBL_like"/>
    <property type="match status" value="1"/>
</dbReference>
<evidence type="ECO:0000313" key="4">
    <source>
        <dbReference type="EMBL" id="GLQ05776.1"/>
    </source>
</evidence>
<dbReference type="PANTHER" id="PTHR13693">
    <property type="entry name" value="CLASS II AMINOTRANSFERASE/8-AMINO-7-OXONONANOATE SYNTHASE"/>
    <property type="match status" value="1"/>
</dbReference>